<dbReference type="Gene3D" id="3.30.420.40">
    <property type="match status" value="1"/>
</dbReference>
<dbReference type="AlphaFoldDB" id="X1B416"/>
<dbReference type="EMBL" id="BART01027104">
    <property type="protein sequence ID" value="GAG90444.1"/>
    <property type="molecule type" value="Genomic_DNA"/>
</dbReference>
<evidence type="ECO:0008006" key="2">
    <source>
        <dbReference type="Google" id="ProtNLM"/>
    </source>
</evidence>
<dbReference type="GO" id="GO:0032153">
    <property type="term" value="C:cell division site"/>
    <property type="evidence" value="ECO:0007669"/>
    <property type="project" value="TreeGrafter"/>
</dbReference>
<dbReference type="InterPro" id="IPR043129">
    <property type="entry name" value="ATPase_NBD"/>
</dbReference>
<protein>
    <recommendedName>
        <fullName evidence="2">SHS2 domain-containing protein</fullName>
    </recommendedName>
</protein>
<dbReference type="SUPFAM" id="SSF53067">
    <property type="entry name" value="Actin-like ATPase domain"/>
    <property type="match status" value="1"/>
</dbReference>
<reference evidence="1" key="1">
    <citation type="journal article" date="2014" name="Front. Microbiol.">
        <title>High frequency of phylogenetically diverse reductive dehalogenase-homologous genes in deep subseafloor sedimentary metagenomes.</title>
        <authorList>
            <person name="Kawai M."/>
            <person name="Futagami T."/>
            <person name="Toyoda A."/>
            <person name="Takaki Y."/>
            <person name="Nishi S."/>
            <person name="Hori S."/>
            <person name="Arai W."/>
            <person name="Tsubouchi T."/>
            <person name="Morono Y."/>
            <person name="Uchiyama I."/>
            <person name="Ito T."/>
            <person name="Fujiyama A."/>
            <person name="Inagaki F."/>
            <person name="Takami H."/>
        </authorList>
    </citation>
    <scope>NUCLEOTIDE SEQUENCE</scope>
    <source>
        <strain evidence="1">Expedition CK06-06</strain>
    </source>
</reference>
<gene>
    <name evidence="1" type="ORF">S01H4_48140</name>
</gene>
<dbReference type="Pfam" id="PF14450">
    <property type="entry name" value="FtsA"/>
    <property type="match status" value="1"/>
</dbReference>
<dbReference type="PANTHER" id="PTHR32432">
    <property type="entry name" value="CELL DIVISION PROTEIN FTSA-RELATED"/>
    <property type="match status" value="1"/>
</dbReference>
<dbReference type="PANTHER" id="PTHR32432:SF4">
    <property type="entry name" value="CELL DIVISION PROTEIN FTSA"/>
    <property type="match status" value="1"/>
</dbReference>
<comment type="caution">
    <text evidence="1">The sequence shown here is derived from an EMBL/GenBank/DDBJ whole genome shotgun (WGS) entry which is preliminary data.</text>
</comment>
<dbReference type="GO" id="GO:0009898">
    <property type="term" value="C:cytoplasmic side of plasma membrane"/>
    <property type="evidence" value="ECO:0007669"/>
    <property type="project" value="TreeGrafter"/>
</dbReference>
<organism evidence="1">
    <name type="scientific">marine sediment metagenome</name>
    <dbReference type="NCBI Taxonomy" id="412755"/>
    <lineage>
        <taxon>unclassified sequences</taxon>
        <taxon>metagenomes</taxon>
        <taxon>ecological metagenomes</taxon>
    </lineage>
</organism>
<evidence type="ECO:0000313" key="1">
    <source>
        <dbReference type="EMBL" id="GAG90444.1"/>
    </source>
</evidence>
<dbReference type="InterPro" id="IPR050696">
    <property type="entry name" value="FtsA/MreB"/>
</dbReference>
<feature type="non-terminal residue" evidence="1">
    <location>
        <position position="1"/>
    </location>
</feature>
<dbReference type="GO" id="GO:0051301">
    <property type="term" value="P:cell division"/>
    <property type="evidence" value="ECO:0007669"/>
    <property type="project" value="TreeGrafter"/>
</dbReference>
<name>X1B416_9ZZZZ</name>
<sequence length="253" mass="27530">RYYELDGKRHGHPPLGYAGRQLSAEYHCIHGNPKHIKANIQCVRSIAPEITGIVFAPVAASLAMLDQEFMKAGALVIDMGAGTTDYVLYSNGSIAASGCVPLGGNDITHEIHRATGISTELAEQLKIKTGNAYGIPGLDIEVARVINSETLSSTKVRRKLINRIIRFTLQNILSRIQQDLSADILDRPEIQLYLTGGGCQQKGVRNLVGDTFGIPVNYLGPENCPRCGGKFWKPQHSTVIGLLHYAHLMENGS</sequence>
<proteinExistence type="predicted"/>
<accession>X1B416</accession>